<evidence type="ECO:0000256" key="5">
    <source>
        <dbReference type="RuleBase" id="RU362116"/>
    </source>
</evidence>
<dbReference type="Pfam" id="PF07559">
    <property type="entry name" value="FlgE_D2"/>
    <property type="match status" value="1"/>
</dbReference>
<dbReference type="GO" id="GO:0009425">
    <property type="term" value="C:bacterial-type flagellum basal body"/>
    <property type="evidence" value="ECO:0007669"/>
    <property type="project" value="UniProtKB-SubCell"/>
</dbReference>
<feature type="domain" description="Flagellar hook protein FlgE/F/G-like D1" evidence="10">
    <location>
        <begin position="83"/>
        <end position="121"/>
    </location>
</feature>
<dbReference type="GO" id="GO:0005829">
    <property type="term" value="C:cytosol"/>
    <property type="evidence" value="ECO:0007669"/>
    <property type="project" value="TreeGrafter"/>
</dbReference>
<accession>C1DC21</accession>
<dbReference type="eggNOG" id="COG1749">
    <property type="taxonomic scope" value="Bacteria"/>
</dbReference>
<dbReference type="InterPro" id="IPR001444">
    <property type="entry name" value="Flag_bb_rod_N"/>
</dbReference>
<dbReference type="InterPro" id="IPR037925">
    <property type="entry name" value="FlgE/F/G-like"/>
</dbReference>
<dbReference type="PANTHER" id="PTHR30435">
    <property type="entry name" value="FLAGELLAR PROTEIN"/>
    <property type="match status" value="1"/>
</dbReference>
<protein>
    <recommendedName>
        <fullName evidence="3 5">Flagellar hook protein FlgE</fullName>
    </recommendedName>
</protein>
<dbReference type="InterPro" id="IPR019776">
    <property type="entry name" value="Flagellar_basal_body_rod_CS"/>
</dbReference>
<evidence type="ECO:0000259" key="7">
    <source>
        <dbReference type="Pfam" id="PF00460"/>
    </source>
</evidence>
<dbReference type="InterPro" id="IPR011491">
    <property type="entry name" value="FlgE_D2"/>
</dbReference>
<dbReference type="Pfam" id="PF00460">
    <property type="entry name" value="Flg_bb_rod"/>
    <property type="match status" value="1"/>
</dbReference>
<evidence type="ECO:0000313" key="12">
    <source>
        <dbReference type="Proteomes" id="UP000002010"/>
    </source>
</evidence>
<evidence type="ECO:0000256" key="4">
    <source>
        <dbReference type="ARBA" id="ARBA00023143"/>
    </source>
</evidence>
<dbReference type="Proteomes" id="UP000002010">
    <property type="component" value="Chromosome"/>
</dbReference>
<dbReference type="GO" id="GO:0071978">
    <property type="term" value="P:bacterial-type flagellum-dependent swarming motility"/>
    <property type="evidence" value="ECO:0007669"/>
    <property type="project" value="TreeGrafter"/>
</dbReference>
<dbReference type="KEGG" id="lhk:LHK_00443"/>
<evidence type="ECO:0000259" key="8">
    <source>
        <dbReference type="Pfam" id="PF06429"/>
    </source>
</evidence>
<name>C1DC21_LARHH</name>
<dbReference type="PANTHER" id="PTHR30435:SF1">
    <property type="entry name" value="FLAGELLAR HOOK PROTEIN FLGE"/>
    <property type="match status" value="1"/>
</dbReference>
<feature type="domain" description="Flagellar hook protein FlgE D2" evidence="9">
    <location>
        <begin position="277"/>
        <end position="407"/>
    </location>
</feature>
<keyword evidence="4 5" id="KW-0975">Bacterial flagellum</keyword>
<comment type="subcellular location">
    <subcellularLocation>
        <location evidence="1 5">Bacterial flagellum basal body</location>
    </subcellularLocation>
</comment>
<evidence type="ECO:0000256" key="3">
    <source>
        <dbReference type="ARBA" id="ARBA00019015"/>
    </source>
</evidence>
<dbReference type="InterPro" id="IPR037058">
    <property type="entry name" value="Falgellar_hook_FlgE_sf"/>
</dbReference>
<proteinExistence type="inferred from homology"/>
<dbReference type="SUPFAM" id="SSF117143">
    <property type="entry name" value="Flagellar hook protein flgE"/>
    <property type="match status" value="1"/>
</dbReference>
<keyword evidence="11" id="KW-0282">Flagellum</keyword>
<feature type="domain" description="Flagellar basal-body/hook protein C-terminal" evidence="8">
    <location>
        <begin position="480"/>
        <end position="525"/>
    </location>
</feature>
<dbReference type="InterPro" id="IPR010930">
    <property type="entry name" value="Flg_bb/hook_C_dom"/>
</dbReference>
<dbReference type="HOGENOM" id="CLU_013687_2_0_4"/>
<dbReference type="STRING" id="557598.LHK_00443"/>
<dbReference type="Gene3D" id="2.60.98.20">
    <property type="entry name" value="Flagellar hook protein FlgE"/>
    <property type="match status" value="1"/>
</dbReference>
<dbReference type="PROSITE" id="PS00588">
    <property type="entry name" value="FLAGELLA_BB_ROD"/>
    <property type="match status" value="1"/>
</dbReference>
<dbReference type="GO" id="GO:0009424">
    <property type="term" value="C:bacterial-type flagellum hook"/>
    <property type="evidence" value="ECO:0007669"/>
    <property type="project" value="TreeGrafter"/>
</dbReference>
<feature type="region of interest" description="Disordered" evidence="6">
    <location>
        <begin position="131"/>
        <end position="154"/>
    </location>
</feature>
<keyword evidence="11" id="KW-0966">Cell projection</keyword>
<dbReference type="EMBL" id="CP001154">
    <property type="protein sequence ID" value="ACO73438.1"/>
    <property type="molecule type" value="Genomic_DNA"/>
</dbReference>
<dbReference type="AlphaFoldDB" id="C1DC21"/>
<evidence type="ECO:0000256" key="1">
    <source>
        <dbReference type="ARBA" id="ARBA00004117"/>
    </source>
</evidence>
<dbReference type="InterPro" id="IPR053967">
    <property type="entry name" value="LlgE_F_G-like_D1"/>
</dbReference>
<evidence type="ECO:0000259" key="10">
    <source>
        <dbReference type="Pfam" id="PF22692"/>
    </source>
</evidence>
<feature type="domain" description="Flagellar basal body rod protein N-terminal" evidence="7">
    <location>
        <begin position="3"/>
        <end position="33"/>
    </location>
</feature>
<sequence>MAFQHGLSGINAASKQLDAIGNNVANSSTVGFKGSRAEFADMFAANFYGVAATQNGIGVNTTLIAQQFGQGNITTTGNQLDLAISGNGFFVMQNANGISYTRNGQFQIDREGYINNNGDKLMGWQVDDRTTPPSVQNGNLGPLKIDNSLLEPRPSDYGGESMRFNINLDSRNNPVEYNALTEGASLTGVTTLAPPATADFNASTKVKLPDGRYVITGTSGTTQVGQLFNADGTPINDAAGAPTFYDKKLGWLDAAGTVQQYTPNATTPAGAAGTIAAVSIAFNPSDPATYNSKTALTAYDSLGNPIQVAVYFKKTADGQWDVYATAKHTDGSVVDLGTGNTAASPYTALGTGLAFGPDGKLTNGGPIAAATYTPAGGGAPLALKFDFSGSTQFGTSFAVNELVQPGYASAVVSNLQIDKTGIVSARYSNGQTKVIGQVVLANFANQQGLQPIGNNRWMETYNSGNPTLNDPGSTNVGLIQSQALEDSNVDLTGELVNMITAQRYYQANAQTIKVHDQVLQSLMQMR</sequence>
<evidence type="ECO:0000256" key="2">
    <source>
        <dbReference type="ARBA" id="ARBA00009677"/>
    </source>
</evidence>
<gene>
    <name evidence="11" type="ordered locus">LHK_00443</name>
</gene>
<evidence type="ECO:0000259" key="9">
    <source>
        <dbReference type="Pfam" id="PF07559"/>
    </source>
</evidence>
<evidence type="ECO:0000313" key="11">
    <source>
        <dbReference type="EMBL" id="ACO73438.1"/>
    </source>
</evidence>
<dbReference type="InterPro" id="IPR020013">
    <property type="entry name" value="Flagellar_FlgE/F/G"/>
</dbReference>
<dbReference type="Pfam" id="PF06429">
    <property type="entry name" value="Flg_bbr_C"/>
    <property type="match status" value="1"/>
</dbReference>
<reference evidence="11 12" key="1">
    <citation type="journal article" date="2009" name="PLoS Genet.">
        <title>The complete genome and proteome of Laribacter hongkongensis reveal potential mechanisms for adaptations to different temperatures and habitats.</title>
        <authorList>
            <person name="Woo P.C."/>
            <person name="Lau S.K."/>
            <person name="Tse H."/>
            <person name="Teng J.L."/>
            <person name="Curreem S.O."/>
            <person name="Tsang A.K."/>
            <person name="Fan R.Y."/>
            <person name="Wong G.K."/>
            <person name="Huang Y."/>
            <person name="Loman N.J."/>
            <person name="Snyder L.A."/>
            <person name="Cai J.J."/>
            <person name="Huang J.D."/>
            <person name="Mak W."/>
            <person name="Pallen M.J."/>
            <person name="Lok S."/>
            <person name="Yuen K.Y."/>
        </authorList>
    </citation>
    <scope>NUCLEOTIDE SEQUENCE [LARGE SCALE GENOMIC DNA]</scope>
    <source>
        <strain evidence="11 12">HLHK9</strain>
    </source>
</reference>
<keyword evidence="12" id="KW-1185">Reference proteome</keyword>
<keyword evidence="11" id="KW-0969">Cilium</keyword>
<evidence type="ECO:0000256" key="6">
    <source>
        <dbReference type="SAM" id="MobiDB-lite"/>
    </source>
</evidence>
<dbReference type="NCBIfam" id="TIGR03506">
    <property type="entry name" value="FlgEFG_subfam"/>
    <property type="match status" value="2"/>
</dbReference>
<comment type="function">
    <text evidence="5">A flexible structure which links the flagellar filament to the drive apparatus in the basal body.</text>
</comment>
<dbReference type="RefSeq" id="WP_012695930.1">
    <property type="nucleotide sequence ID" value="NC_012559.1"/>
</dbReference>
<organism evidence="11 12">
    <name type="scientific">Laribacter hongkongensis (strain HLHK9)</name>
    <dbReference type="NCBI Taxonomy" id="557598"/>
    <lineage>
        <taxon>Bacteria</taxon>
        <taxon>Pseudomonadati</taxon>
        <taxon>Pseudomonadota</taxon>
        <taxon>Betaproteobacteria</taxon>
        <taxon>Neisseriales</taxon>
        <taxon>Aquaspirillaceae</taxon>
        <taxon>Laribacter</taxon>
    </lineage>
</organism>
<dbReference type="Pfam" id="PF22692">
    <property type="entry name" value="LlgE_F_G_D1"/>
    <property type="match status" value="1"/>
</dbReference>
<comment type="similarity">
    <text evidence="2 5">Belongs to the flagella basal body rod proteins family.</text>
</comment>